<keyword evidence="1" id="KW-0812">Transmembrane</keyword>
<dbReference type="AlphaFoldDB" id="A0A8D8AF64"/>
<evidence type="ECO:0000313" key="2">
    <source>
        <dbReference type="EMBL" id="CAG6455963.1"/>
    </source>
</evidence>
<feature type="transmembrane region" description="Helical" evidence="1">
    <location>
        <begin position="85"/>
        <end position="109"/>
    </location>
</feature>
<accession>A0A8D8AF64</accession>
<protein>
    <submittedName>
        <fullName evidence="2">(northern house mosquito) hypothetical protein</fullName>
    </submittedName>
</protein>
<name>A0A8D8AF64_CULPI</name>
<keyword evidence="1" id="KW-0472">Membrane</keyword>
<sequence length="184" mass="20842">MVPNFQPNLFRRHTEPLDLFCWAMLLLVMLLVCPLSLSSPLPHLSRKRVGERYIGVTLGPGGSGFGTLFFSSSRFSSASLPRCDLFFAFTILEFFSFFIISSSLISLLIKSRTYLHTTLAGFFFITVCVWNVSSSIQNWCLRFFCIRAKLIHVFVSELLLLSSSAAASLFRGDLSLFSRHHLIR</sequence>
<dbReference type="EMBL" id="HBUE01029691">
    <property type="protein sequence ID" value="CAG6455963.1"/>
    <property type="molecule type" value="Transcribed_RNA"/>
</dbReference>
<feature type="transmembrane region" description="Helical" evidence="1">
    <location>
        <begin position="53"/>
        <end position="73"/>
    </location>
</feature>
<keyword evidence="1" id="KW-1133">Transmembrane helix</keyword>
<organism evidence="2">
    <name type="scientific">Culex pipiens</name>
    <name type="common">House mosquito</name>
    <dbReference type="NCBI Taxonomy" id="7175"/>
    <lineage>
        <taxon>Eukaryota</taxon>
        <taxon>Metazoa</taxon>
        <taxon>Ecdysozoa</taxon>
        <taxon>Arthropoda</taxon>
        <taxon>Hexapoda</taxon>
        <taxon>Insecta</taxon>
        <taxon>Pterygota</taxon>
        <taxon>Neoptera</taxon>
        <taxon>Endopterygota</taxon>
        <taxon>Diptera</taxon>
        <taxon>Nematocera</taxon>
        <taxon>Culicoidea</taxon>
        <taxon>Culicidae</taxon>
        <taxon>Culicinae</taxon>
        <taxon>Culicini</taxon>
        <taxon>Culex</taxon>
        <taxon>Culex</taxon>
    </lineage>
</organism>
<feature type="transmembrane region" description="Helical" evidence="1">
    <location>
        <begin position="121"/>
        <end position="144"/>
    </location>
</feature>
<feature type="transmembrane region" description="Helical" evidence="1">
    <location>
        <begin position="20"/>
        <end position="41"/>
    </location>
</feature>
<reference evidence="2" key="1">
    <citation type="submission" date="2021-05" db="EMBL/GenBank/DDBJ databases">
        <authorList>
            <person name="Alioto T."/>
            <person name="Alioto T."/>
            <person name="Gomez Garrido J."/>
        </authorList>
    </citation>
    <scope>NUCLEOTIDE SEQUENCE</scope>
</reference>
<proteinExistence type="predicted"/>
<evidence type="ECO:0000256" key="1">
    <source>
        <dbReference type="SAM" id="Phobius"/>
    </source>
</evidence>